<evidence type="ECO:0000256" key="1">
    <source>
        <dbReference type="SAM" id="MobiDB-lite"/>
    </source>
</evidence>
<dbReference type="EMBL" id="JAZAVJ010000402">
    <property type="protein sequence ID" value="KAK7397955.1"/>
    <property type="molecule type" value="Genomic_DNA"/>
</dbReference>
<evidence type="ECO:0000313" key="3">
    <source>
        <dbReference type="Proteomes" id="UP001498476"/>
    </source>
</evidence>
<name>A0ABR1GIL2_9HYPO</name>
<feature type="compositionally biased region" description="Low complexity" evidence="1">
    <location>
        <begin position="341"/>
        <end position="356"/>
    </location>
</feature>
<evidence type="ECO:0000313" key="2">
    <source>
        <dbReference type="EMBL" id="KAK7397955.1"/>
    </source>
</evidence>
<feature type="region of interest" description="Disordered" evidence="1">
    <location>
        <begin position="1"/>
        <end position="53"/>
    </location>
</feature>
<organism evidence="2 3">
    <name type="scientific">Neonectria punicea</name>
    <dbReference type="NCBI Taxonomy" id="979145"/>
    <lineage>
        <taxon>Eukaryota</taxon>
        <taxon>Fungi</taxon>
        <taxon>Dikarya</taxon>
        <taxon>Ascomycota</taxon>
        <taxon>Pezizomycotina</taxon>
        <taxon>Sordariomycetes</taxon>
        <taxon>Hypocreomycetidae</taxon>
        <taxon>Hypocreales</taxon>
        <taxon>Nectriaceae</taxon>
        <taxon>Neonectria</taxon>
    </lineage>
</organism>
<accession>A0ABR1GIL2</accession>
<comment type="caution">
    <text evidence="2">The sequence shown here is derived from an EMBL/GenBank/DDBJ whole genome shotgun (WGS) entry which is preliminary data.</text>
</comment>
<gene>
    <name evidence="2" type="ORF">QQX98_012672</name>
</gene>
<feature type="region of interest" description="Disordered" evidence="1">
    <location>
        <begin position="250"/>
        <end position="293"/>
    </location>
</feature>
<keyword evidence="3" id="KW-1185">Reference proteome</keyword>
<protein>
    <submittedName>
        <fullName evidence="2">Uncharacterized protein</fullName>
    </submittedName>
</protein>
<feature type="region of interest" description="Disordered" evidence="1">
    <location>
        <begin position="327"/>
        <end position="365"/>
    </location>
</feature>
<sequence>MEVFTDGRRSLSPQSSQATPRPKQESAARGGSGAMSKSPSLPLEKPLGGSQEEDQKAFEAYIREQMEQEKTRFPGASGWAPAEVRLFEILYMRQDLPMLPRTWNIDFSGVPISDVVFETSEEFPPIIYAHSKDFRATSSLMRLMGLTSKVRAQLQTGFRRKVPGLIKCELGTYLSWAAQDGDFAHLRIVPNFITEVIDTTMEEAKITVYIQDRMRALARLQREFLRVDKDPQFWDVVKPNIMVSPQVKLEPEDDTPTMDSWPRTMAGRHHSALEPDELSAETPTRNRAVKLEDTPKSRRLFPCTATTAGDELGEYTLEDKHDAVIKTEDHKTPEAENEQTRNSSSPGSSPSPNGRPQTPTRPNYRRHPPVVYGLFIINTTVLLLTVDASLDDSAYVSFHVQADFADQNQSVWNALTVAIAVCLARDELMSRISDFEELPVVVDSDPDA</sequence>
<dbReference type="Proteomes" id="UP001498476">
    <property type="component" value="Unassembled WGS sequence"/>
</dbReference>
<proteinExistence type="predicted"/>
<reference evidence="2 3" key="1">
    <citation type="journal article" date="2025" name="Microbiol. Resour. Announc.">
        <title>Draft genome sequences for Neonectria magnoliae and Neonectria punicea, canker pathogens of Liriodendron tulipifera and Acer saccharum in West Virginia.</title>
        <authorList>
            <person name="Petronek H.M."/>
            <person name="Kasson M.T."/>
            <person name="Metheny A.M."/>
            <person name="Stauder C.M."/>
            <person name="Lovett B."/>
            <person name="Lynch S.C."/>
            <person name="Garnas J.R."/>
            <person name="Kasson L.R."/>
            <person name="Stajich J.E."/>
        </authorList>
    </citation>
    <scope>NUCLEOTIDE SEQUENCE [LARGE SCALE GENOMIC DNA]</scope>
    <source>
        <strain evidence="2 3">NRRL 64653</strain>
    </source>
</reference>